<dbReference type="InterPro" id="IPR036291">
    <property type="entry name" value="NAD(P)-bd_dom_sf"/>
</dbReference>
<keyword evidence="4" id="KW-1185">Reference proteome</keyword>
<dbReference type="EMBL" id="BQKY01000001">
    <property type="protein sequence ID" value="GJN87363.1"/>
    <property type="molecule type" value="Genomic_DNA"/>
</dbReference>
<name>A0AAV5GAL4_9BASI</name>
<reference evidence="3 4" key="1">
    <citation type="submission" date="2021-12" db="EMBL/GenBank/DDBJ databases">
        <title>High titer production of polyol ester of fatty acids by Rhodotorula paludigena BS15 towards product separation-free biomass refinery.</title>
        <authorList>
            <person name="Mano J."/>
            <person name="Ono H."/>
            <person name="Tanaka T."/>
            <person name="Naito K."/>
            <person name="Sushida H."/>
            <person name="Ike M."/>
            <person name="Tokuyasu K."/>
            <person name="Kitaoka M."/>
        </authorList>
    </citation>
    <scope>NUCLEOTIDE SEQUENCE [LARGE SCALE GENOMIC DNA]</scope>
    <source>
        <strain evidence="3 4">BS15</strain>
    </source>
</reference>
<dbReference type="Proteomes" id="UP001342314">
    <property type="component" value="Unassembled WGS sequence"/>
</dbReference>
<proteinExistence type="inferred from homology"/>
<dbReference type="SUPFAM" id="SSF51735">
    <property type="entry name" value="NAD(P)-binding Rossmann-fold domains"/>
    <property type="match status" value="1"/>
</dbReference>
<dbReference type="PANTHER" id="PTHR44229">
    <property type="entry name" value="15-HYDROXYPROSTAGLANDIN DEHYDROGENASE [NAD(+)]"/>
    <property type="match status" value="1"/>
</dbReference>
<keyword evidence="2" id="KW-0560">Oxidoreductase</keyword>
<dbReference type="AlphaFoldDB" id="A0AAV5GAL4"/>
<evidence type="ECO:0000313" key="3">
    <source>
        <dbReference type="EMBL" id="GJN87363.1"/>
    </source>
</evidence>
<dbReference type="PANTHER" id="PTHR44229:SF4">
    <property type="entry name" value="15-HYDROXYPROSTAGLANDIN DEHYDROGENASE [NAD(+)]"/>
    <property type="match status" value="1"/>
</dbReference>
<organism evidence="3 4">
    <name type="scientific">Rhodotorula paludigena</name>
    <dbReference type="NCBI Taxonomy" id="86838"/>
    <lineage>
        <taxon>Eukaryota</taxon>
        <taxon>Fungi</taxon>
        <taxon>Dikarya</taxon>
        <taxon>Basidiomycota</taxon>
        <taxon>Pucciniomycotina</taxon>
        <taxon>Microbotryomycetes</taxon>
        <taxon>Sporidiobolales</taxon>
        <taxon>Sporidiobolaceae</taxon>
        <taxon>Rhodotorula</taxon>
    </lineage>
</organism>
<dbReference type="PRINTS" id="PR00081">
    <property type="entry name" value="GDHRDH"/>
</dbReference>
<protein>
    <submittedName>
        <fullName evidence="3">Uncharacterized protein</fullName>
    </submittedName>
</protein>
<dbReference type="GO" id="GO:0005737">
    <property type="term" value="C:cytoplasm"/>
    <property type="evidence" value="ECO:0007669"/>
    <property type="project" value="TreeGrafter"/>
</dbReference>
<sequence length="336" mass="35836">MASEEEHAAAVTSYLAEQASRLRSSDSAVALSNEDALSAGADLRGKVVVVTGAASGFGRSYALKAAQLGAKVVLGDLKQESVDVVATEIRADGGQAEALACDVTDWDAQVRLFRHARNTFGHIDVVAVNAGIAESSDRFLNFAKTDDGEPVKPRMPTVDVNIVGAGYTTKLAFFHLRENPAKEGKAVVILGSMASWFGLPGAPVYCMSKHAMLGLFRSLYFDAQLCDIHLNLVCPFFVHTSIFGTLPKLLLAGIPLPSVDEVVNAMVAATAKNVTGSVFVVDFKRVSFALRVPWAAYAHGPDGYYQVFARRAQGLMSFGKWAFDVVSAVVGAFKGR</sequence>
<comment type="caution">
    <text evidence="3">The sequence shown here is derived from an EMBL/GenBank/DDBJ whole genome shotgun (WGS) entry which is preliminary data.</text>
</comment>
<evidence type="ECO:0000313" key="4">
    <source>
        <dbReference type="Proteomes" id="UP001342314"/>
    </source>
</evidence>
<dbReference type="GO" id="GO:0016616">
    <property type="term" value="F:oxidoreductase activity, acting on the CH-OH group of donors, NAD or NADP as acceptor"/>
    <property type="evidence" value="ECO:0007669"/>
    <property type="project" value="TreeGrafter"/>
</dbReference>
<evidence type="ECO:0000256" key="2">
    <source>
        <dbReference type="ARBA" id="ARBA00023002"/>
    </source>
</evidence>
<dbReference type="Pfam" id="PF00106">
    <property type="entry name" value="adh_short"/>
    <property type="match status" value="1"/>
</dbReference>
<dbReference type="InterPro" id="IPR002347">
    <property type="entry name" value="SDR_fam"/>
</dbReference>
<gene>
    <name evidence="3" type="ORF">Rhopal_000312-T1</name>
</gene>
<dbReference type="Gene3D" id="3.40.50.720">
    <property type="entry name" value="NAD(P)-binding Rossmann-like Domain"/>
    <property type="match status" value="1"/>
</dbReference>
<evidence type="ECO:0000256" key="1">
    <source>
        <dbReference type="ARBA" id="ARBA00006484"/>
    </source>
</evidence>
<comment type="similarity">
    <text evidence="1">Belongs to the short-chain dehydrogenases/reductases (SDR) family.</text>
</comment>
<accession>A0AAV5GAL4</accession>